<keyword evidence="3" id="KW-1185">Reference proteome</keyword>
<gene>
    <name evidence="2" type="ORF">QCA50_011450</name>
</gene>
<accession>A0AAW0FVL1</accession>
<organism evidence="2 3">
    <name type="scientific">Cerrena zonata</name>
    <dbReference type="NCBI Taxonomy" id="2478898"/>
    <lineage>
        <taxon>Eukaryota</taxon>
        <taxon>Fungi</taxon>
        <taxon>Dikarya</taxon>
        <taxon>Basidiomycota</taxon>
        <taxon>Agaricomycotina</taxon>
        <taxon>Agaricomycetes</taxon>
        <taxon>Polyporales</taxon>
        <taxon>Cerrenaceae</taxon>
        <taxon>Cerrena</taxon>
    </lineage>
</organism>
<dbReference type="EMBL" id="JASBNA010000020">
    <property type="protein sequence ID" value="KAK7685583.1"/>
    <property type="molecule type" value="Genomic_DNA"/>
</dbReference>
<proteinExistence type="predicted"/>
<feature type="compositionally biased region" description="Low complexity" evidence="1">
    <location>
        <begin position="232"/>
        <end position="254"/>
    </location>
</feature>
<comment type="caution">
    <text evidence="2">The sequence shown here is derived from an EMBL/GenBank/DDBJ whole genome shotgun (WGS) entry which is preliminary data.</text>
</comment>
<dbReference type="Proteomes" id="UP001385951">
    <property type="component" value="Unassembled WGS sequence"/>
</dbReference>
<sequence length="260" mass="28942">MDWNHMGSYSSPIVISDDEDDAYVELQLEDRLSDAVFDDGFDDVPYYEEENLEPIMNIRDYELGDYYEDEERYQIYSAPLKRKRSESFEPEPPVISNANLLPPPPPAESKRARKKRLRMEGVLPPVQGKKSKKAKTQQTQAHQPSRPKFVQGSSAPVPEYMPLPPKPLPMGSHYGQLDLPPLPTSVPLSFPPPFPPPMAFPPYNSIMDFRYASLSSTPTPSDALASSACPDSSPATTSFTSATSPATRTSTATSTHKRSF</sequence>
<reference evidence="2 3" key="1">
    <citation type="submission" date="2022-09" db="EMBL/GenBank/DDBJ databases">
        <authorList>
            <person name="Palmer J.M."/>
        </authorList>
    </citation>
    <scope>NUCLEOTIDE SEQUENCE [LARGE SCALE GENOMIC DNA]</scope>
    <source>
        <strain evidence="2 3">DSM 7382</strain>
    </source>
</reference>
<feature type="region of interest" description="Disordered" evidence="1">
    <location>
        <begin position="83"/>
        <end position="176"/>
    </location>
</feature>
<evidence type="ECO:0000313" key="2">
    <source>
        <dbReference type="EMBL" id="KAK7685583.1"/>
    </source>
</evidence>
<feature type="region of interest" description="Disordered" evidence="1">
    <location>
        <begin position="214"/>
        <end position="260"/>
    </location>
</feature>
<feature type="compositionally biased region" description="Pro residues" evidence="1">
    <location>
        <begin position="159"/>
        <end position="168"/>
    </location>
</feature>
<dbReference type="AlphaFoldDB" id="A0AAW0FVL1"/>
<evidence type="ECO:0000313" key="3">
    <source>
        <dbReference type="Proteomes" id="UP001385951"/>
    </source>
</evidence>
<name>A0AAW0FVL1_9APHY</name>
<protein>
    <submittedName>
        <fullName evidence="2">Uncharacterized protein</fullName>
    </submittedName>
</protein>
<evidence type="ECO:0000256" key="1">
    <source>
        <dbReference type="SAM" id="MobiDB-lite"/>
    </source>
</evidence>